<name>A0AAN6Y0I5_9PEZI</name>
<accession>A0AAN6Y0I5</accession>
<gene>
    <name evidence="2" type="ORF">QBC37DRAFT_35759</name>
</gene>
<reference evidence="2" key="1">
    <citation type="journal article" date="2023" name="Mol. Phylogenet. Evol.">
        <title>Genome-scale phylogeny and comparative genomics of the fungal order Sordariales.</title>
        <authorList>
            <person name="Hensen N."/>
            <person name="Bonometti L."/>
            <person name="Westerberg I."/>
            <person name="Brannstrom I.O."/>
            <person name="Guillou S."/>
            <person name="Cros-Aarteil S."/>
            <person name="Calhoun S."/>
            <person name="Haridas S."/>
            <person name="Kuo A."/>
            <person name="Mondo S."/>
            <person name="Pangilinan J."/>
            <person name="Riley R."/>
            <person name="LaButti K."/>
            <person name="Andreopoulos B."/>
            <person name="Lipzen A."/>
            <person name="Chen C."/>
            <person name="Yan M."/>
            <person name="Daum C."/>
            <person name="Ng V."/>
            <person name="Clum A."/>
            <person name="Steindorff A."/>
            <person name="Ohm R.A."/>
            <person name="Martin F."/>
            <person name="Silar P."/>
            <person name="Natvig D.O."/>
            <person name="Lalanne C."/>
            <person name="Gautier V."/>
            <person name="Ament-Velasquez S.L."/>
            <person name="Kruys A."/>
            <person name="Hutchinson M.I."/>
            <person name="Powell A.J."/>
            <person name="Barry K."/>
            <person name="Miller A.N."/>
            <person name="Grigoriev I.V."/>
            <person name="Debuchy R."/>
            <person name="Gladieux P."/>
            <person name="Hiltunen Thoren M."/>
            <person name="Johannesson H."/>
        </authorList>
    </citation>
    <scope>NUCLEOTIDE SEQUENCE</scope>
    <source>
        <strain evidence="2">PSN293</strain>
    </source>
</reference>
<evidence type="ECO:0000313" key="3">
    <source>
        <dbReference type="Proteomes" id="UP001301769"/>
    </source>
</evidence>
<dbReference type="Proteomes" id="UP001301769">
    <property type="component" value="Unassembled WGS sequence"/>
</dbReference>
<evidence type="ECO:0000313" key="2">
    <source>
        <dbReference type="EMBL" id="KAK4210348.1"/>
    </source>
</evidence>
<protein>
    <submittedName>
        <fullName evidence="2">Uncharacterized protein</fullName>
    </submittedName>
</protein>
<feature type="region of interest" description="Disordered" evidence="1">
    <location>
        <begin position="135"/>
        <end position="154"/>
    </location>
</feature>
<keyword evidence="3" id="KW-1185">Reference proteome</keyword>
<dbReference type="EMBL" id="MU858177">
    <property type="protein sequence ID" value="KAK4210348.1"/>
    <property type="molecule type" value="Genomic_DNA"/>
</dbReference>
<evidence type="ECO:0000256" key="1">
    <source>
        <dbReference type="SAM" id="MobiDB-lite"/>
    </source>
</evidence>
<comment type="caution">
    <text evidence="2">The sequence shown here is derived from an EMBL/GenBank/DDBJ whole genome shotgun (WGS) entry which is preliminary data.</text>
</comment>
<organism evidence="2 3">
    <name type="scientific">Rhypophila decipiens</name>
    <dbReference type="NCBI Taxonomy" id="261697"/>
    <lineage>
        <taxon>Eukaryota</taxon>
        <taxon>Fungi</taxon>
        <taxon>Dikarya</taxon>
        <taxon>Ascomycota</taxon>
        <taxon>Pezizomycotina</taxon>
        <taxon>Sordariomycetes</taxon>
        <taxon>Sordariomycetidae</taxon>
        <taxon>Sordariales</taxon>
        <taxon>Naviculisporaceae</taxon>
        <taxon>Rhypophila</taxon>
    </lineage>
</organism>
<proteinExistence type="predicted"/>
<sequence>MRLVLLSWPMSVVSRGDANRCLGTRTRYLCWAPWLSSTIGSHVRVAERSIVKSKIGNPAMTARRDDVYGRSASSMFQNQALGREHREQLTTGDCGAPGVVVVMVVKLAERVNERAKRRGQKWAASQARSVIDYHQPKASHSEAKISGKQRDNNRFRDKRYGEHRLATAVAGRF</sequence>
<reference evidence="2" key="2">
    <citation type="submission" date="2023-05" db="EMBL/GenBank/DDBJ databases">
        <authorList>
            <consortium name="Lawrence Berkeley National Laboratory"/>
            <person name="Steindorff A."/>
            <person name="Hensen N."/>
            <person name="Bonometti L."/>
            <person name="Westerberg I."/>
            <person name="Brannstrom I.O."/>
            <person name="Guillou S."/>
            <person name="Cros-Aarteil S."/>
            <person name="Calhoun S."/>
            <person name="Haridas S."/>
            <person name="Kuo A."/>
            <person name="Mondo S."/>
            <person name="Pangilinan J."/>
            <person name="Riley R."/>
            <person name="Labutti K."/>
            <person name="Andreopoulos B."/>
            <person name="Lipzen A."/>
            <person name="Chen C."/>
            <person name="Yanf M."/>
            <person name="Daum C."/>
            <person name="Ng V."/>
            <person name="Clum A."/>
            <person name="Ohm R."/>
            <person name="Martin F."/>
            <person name="Silar P."/>
            <person name="Natvig D."/>
            <person name="Lalanne C."/>
            <person name="Gautier V."/>
            <person name="Ament-Velasquez S.L."/>
            <person name="Kruys A."/>
            <person name="Hutchinson M.I."/>
            <person name="Powell A.J."/>
            <person name="Barry K."/>
            <person name="Miller A.N."/>
            <person name="Grigoriev I.V."/>
            <person name="Debuchy R."/>
            <person name="Gladieux P."/>
            <person name="Thoren M.H."/>
            <person name="Johannesson H."/>
        </authorList>
    </citation>
    <scope>NUCLEOTIDE SEQUENCE</scope>
    <source>
        <strain evidence="2">PSN293</strain>
    </source>
</reference>
<dbReference type="AlphaFoldDB" id="A0AAN6Y0I5"/>
<feature type="compositionally biased region" description="Basic and acidic residues" evidence="1">
    <location>
        <begin position="139"/>
        <end position="154"/>
    </location>
</feature>